<dbReference type="PhylomeDB" id="A0A0G4H694"/>
<sequence>MSYHRGRGGGGDYHSSPHPFRRGPHGPPRQGGFRGHGPFMAPKPRSGHCEVMENPHRYLEVDQQKRVLHVSLCGQLMQDRDLDAFCRYLDTRMSALRTEFQLGELDAVSAVFDASENSITDEGVKTLTTLFDTWRIHVHILKLYRNQITDKGAKTIANYIYLNPHPVLEVHLSHNQLTDEGMKHLLWTFAKHEGYPAYPNPMDKFDNVGRQTAIQEGIALGRGGNRRWVPVWLRLENNNLTDVDALFDWMRENEVTYCIAHPRDPHCTARACKLAEPGRAEIKVHLPSSLIETSHRHNMPPPQGSRAGPHSHRGGGPPPQHNGRGGGGGWGGGSGGAGPYRKGPYRGEPHHKGYGSRSSGGGHAPAGRSGSASGSGSGGGTYVPVVRQKRDREEMENGGVGGGGGHDREMRDAPMVAA</sequence>
<keyword evidence="3" id="KW-1185">Reference proteome</keyword>
<accession>A0A0G4H694</accession>
<evidence type="ECO:0000313" key="2">
    <source>
        <dbReference type="EMBL" id="CEM39379.1"/>
    </source>
</evidence>
<dbReference type="InterPro" id="IPR032675">
    <property type="entry name" value="LRR_dom_sf"/>
</dbReference>
<dbReference type="Gene3D" id="3.80.10.10">
    <property type="entry name" value="Ribonuclease Inhibitor"/>
    <property type="match status" value="1"/>
</dbReference>
<dbReference type="Pfam" id="PF13516">
    <property type="entry name" value="LRR_6"/>
    <property type="match status" value="2"/>
</dbReference>
<feature type="compositionally biased region" description="Low complexity" evidence="1">
    <location>
        <begin position="28"/>
        <end position="39"/>
    </location>
</feature>
<dbReference type="AlphaFoldDB" id="A0A0G4H694"/>
<feature type="compositionally biased region" description="Gly residues" evidence="1">
    <location>
        <begin position="323"/>
        <end position="338"/>
    </location>
</feature>
<dbReference type="STRING" id="1169540.A0A0G4H694"/>
<evidence type="ECO:0000313" key="3">
    <source>
        <dbReference type="Proteomes" id="UP000041254"/>
    </source>
</evidence>
<proteinExistence type="predicted"/>
<dbReference type="Proteomes" id="UP000041254">
    <property type="component" value="Unassembled WGS sequence"/>
</dbReference>
<dbReference type="InterPro" id="IPR001611">
    <property type="entry name" value="Leu-rich_rpt"/>
</dbReference>
<dbReference type="OrthoDB" id="422016at2759"/>
<reference evidence="2 3" key="1">
    <citation type="submission" date="2014-11" db="EMBL/GenBank/DDBJ databases">
        <authorList>
            <person name="Zhu J."/>
            <person name="Qi W."/>
            <person name="Song R."/>
        </authorList>
    </citation>
    <scope>NUCLEOTIDE SEQUENCE [LARGE SCALE GENOMIC DNA]</scope>
</reference>
<evidence type="ECO:0000256" key="1">
    <source>
        <dbReference type="SAM" id="MobiDB-lite"/>
    </source>
</evidence>
<dbReference type="SUPFAM" id="SSF52047">
    <property type="entry name" value="RNI-like"/>
    <property type="match status" value="1"/>
</dbReference>
<dbReference type="EMBL" id="CDMY01001036">
    <property type="protein sequence ID" value="CEM39379.1"/>
    <property type="molecule type" value="Genomic_DNA"/>
</dbReference>
<dbReference type="VEuPathDB" id="CryptoDB:Vbra_19646"/>
<gene>
    <name evidence="2" type="ORF">Vbra_19646</name>
</gene>
<organism evidence="2 3">
    <name type="scientific">Vitrella brassicaformis (strain CCMP3155)</name>
    <dbReference type="NCBI Taxonomy" id="1169540"/>
    <lineage>
        <taxon>Eukaryota</taxon>
        <taxon>Sar</taxon>
        <taxon>Alveolata</taxon>
        <taxon>Colpodellida</taxon>
        <taxon>Vitrellaceae</taxon>
        <taxon>Vitrella</taxon>
    </lineage>
</organism>
<feature type="region of interest" description="Disordered" evidence="1">
    <location>
        <begin position="1"/>
        <end position="45"/>
    </location>
</feature>
<name>A0A0G4H694_VITBC</name>
<feature type="region of interest" description="Disordered" evidence="1">
    <location>
        <begin position="293"/>
        <end position="418"/>
    </location>
</feature>
<dbReference type="InParanoid" id="A0A0G4H694"/>
<protein>
    <submittedName>
        <fullName evidence="2">Uncharacterized protein</fullName>
    </submittedName>
</protein>